<feature type="transmembrane region" description="Helical" evidence="3">
    <location>
        <begin position="458"/>
        <end position="482"/>
    </location>
</feature>
<feature type="compositionally biased region" description="Basic and acidic residues" evidence="2">
    <location>
        <begin position="564"/>
        <end position="588"/>
    </location>
</feature>
<evidence type="ECO:0000256" key="1">
    <source>
        <dbReference type="SAM" id="Coils"/>
    </source>
</evidence>
<feature type="transmembrane region" description="Helical" evidence="3">
    <location>
        <begin position="510"/>
        <end position="536"/>
    </location>
</feature>
<feature type="transmembrane region" description="Helical" evidence="3">
    <location>
        <begin position="360"/>
        <end position="391"/>
    </location>
</feature>
<feature type="transmembrane region" description="Helical" evidence="3">
    <location>
        <begin position="65"/>
        <end position="86"/>
    </location>
</feature>
<accession>A0AAN6S3I3</accession>
<evidence type="ECO:0000313" key="5">
    <source>
        <dbReference type="Proteomes" id="UP001303473"/>
    </source>
</evidence>
<sequence>MGNFVGLTGTGFVGTGEMSAVTSYMPCHLFGDQMLIGDGIRYGFYLLYAAAIFAVLFGVDKQFRFWHGCWGILALALFVALTANLYQAQLVIIDYAIIIELVLWYPVFFFFTVFNRQGLIVTESRTRASETDIRARLEQRRQMAVSERDAARARAYADALKAFALKAAAEEADEEHDEAQAALANSMRTYVDHWHERVEITDGPHHRVEEYDADGGCVTTVYNRELIEEVAAAPTRADVEKFRDLYVAAMMHSAMSASEARAEEQEVAMIAAEELRIKKRARRPKHAVRHFLLGASFKDRLSAALGLLVWSTWMFSTAALYWPLWDLGRKPSCDDGVTVYFVFAPKKPFLDSGFNLFLKIWTVGVAIVAVFTTVLALYFLLISLLGARTVITWTASKRSRKGKRSVEAGHDHVEDHRSSPEYSYRARTQHSQELLDCLHHTDARTVQRRYRVRTTSPIHFSLWNVPWAILLAVLLIITIVTAELTVRRNGPDNNTPLDWARPPLHETAEILALLIGLYALVLTLLSIIGALVASLIRKRRQTHHDVEHHHEYHHHEKRVPSPRGRREPPQQDNGDLHLHEHGKPREHGVVGTAQ</sequence>
<keyword evidence="3" id="KW-0472">Membrane</keyword>
<comment type="caution">
    <text evidence="4">The sequence shown here is derived from an EMBL/GenBank/DDBJ whole genome shotgun (WGS) entry which is preliminary data.</text>
</comment>
<feature type="transmembrane region" description="Helical" evidence="3">
    <location>
        <begin position="39"/>
        <end position="58"/>
    </location>
</feature>
<protein>
    <submittedName>
        <fullName evidence="4">Uncharacterized protein</fullName>
    </submittedName>
</protein>
<feature type="compositionally biased region" description="Basic and acidic residues" evidence="2">
    <location>
        <begin position="404"/>
        <end position="419"/>
    </location>
</feature>
<organism evidence="4 5">
    <name type="scientific">Diplogelasinospora grovesii</name>
    <dbReference type="NCBI Taxonomy" id="303347"/>
    <lineage>
        <taxon>Eukaryota</taxon>
        <taxon>Fungi</taxon>
        <taxon>Dikarya</taxon>
        <taxon>Ascomycota</taxon>
        <taxon>Pezizomycotina</taxon>
        <taxon>Sordariomycetes</taxon>
        <taxon>Sordariomycetidae</taxon>
        <taxon>Sordariales</taxon>
        <taxon>Diplogelasinosporaceae</taxon>
        <taxon>Diplogelasinospora</taxon>
    </lineage>
</organism>
<keyword evidence="3" id="KW-1133">Transmembrane helix</keyword>
<proteinExistence type="predicted"/>
<keyword evidence="5" id="KW-1185">Reference proteome</keyword>
<name>A0AAN6S3I3_9PEZI</name>
<evidence type="ECO:0000256" key="2">
    <source>
        <dbReference type="SAM" id="MobiDB-lite"/>
    </source>
</evidence>
<reference evidence="5" key="1">
    <citation type="journal article" date="2023" name="Mol. Phylogenet. Evol.">
        <title>Genome-scale phylogeny and comparative genomics of the fungal order Sordariales.</title>
        <authorList>
            <person name="Hensen N."/>
            <person name="Bonometti L."/>
            <person name="Westerberg I."/>
            <person name="Brannstrom I.O."/>
            <person name="Guillou S."/>
            <person name="Cros-Aarteil S."/>
            <person name="Calhoun S."/>
            <person name="Haridas S."/>
            <person name="Kuo A."/>
            <person name="Mondo S."/>
            <person name="Pangilinan J."/>
            <person name="Riley R."/>
            <person name="LaButti K."/>
            <person name="Andreopoulos B."/>
            <person name="Lipzen A."/>
            <person name="Chen C."/>
            <person name="Yan M."/>
            <person name="Daum C."/>
            <person name="Ng V."/>
            <person name="Clum A."/>
            <person name="Steindorff A."/>
            <person name="Ohm R.A."/>
            <person name="Martin F."/>
            <person name="Silar P."/>
            <person name="Natvig D.O."/>
            <person name="Lalanne C."/>
            <person name="Gautier V."/>
            <person name="Ament-Velasquez S.L."/>
            <person name="Kruys A."/>
            <person name="Hutchinson M.I."/>
            <person name="Powell A.J."/>
            <person name="Barry K."/>
            <person name="Miller A.N."/>
            <person name="Grigoriev I.V."/>
            <person name="Debuchy R."/>
            <person name="Gladieux P."/>
            <person name="Hiltunen Thoren M."/>
            <person name="Johannesson H."/>
        </authorList>
    </citation>
    <scope>NUCLEOTIDE SEQUENCE [LARGE SCALE GENOMIC DNA]</scope>
    <source>
        <strain evidence="5">CBS 340.73</strain>
    </source>
</reference>
<evidence type="ECO:0000313" key="4">
    <source>
        <dbReference type="EMBL" id="KAK3938673.1"/>
    </source>
</evidence>
<feature type="coiled-coil region" evidence="1">
    <location>
        <begin position="134"/>
        <end position="189"/>
    </location>
</feature>
<feature type="transmembrane region" description="Helical" evidence="3">
    <location>
        <begin position="301"/>
        <end position="322"/>
    </location>
</feature>
<keyword evidence="1" id="KW-0175">Coiled coil</keyword>
<feature type="compositionally biased region" description="Basic and acidic residues" evidence="2">
    <location>
        <begin position="544"/>
        <end position="554"/>
    </location>
</feature>
<keyword evidence="3" id="KW-0812">Transmembrane</keyword>
<gene>
    <name evidence="4" type="ORF">QBC46DRAFT_160965</name>
</gene>
<dbReference type="AlphaFoldDB" id="A0AAN6S3I3"/>
<dbReference type="EMBL" id="MU853824">
    <property type="protein sequence ID" value="KAK3938673.1"/>
    <property type="molecule type" value="Genomic_DNA"/>
</dbReference>
<evidence type="ECO:0000256" key="3">
    <source>
        <dbReference type="SAM" id="Phobius"/>
    </source>
</evidence>
<dbReference type="Proteomes" id="UP001303473">
    <property type="component" value="Unassembled WGS sequence"/>
</dbReference>
<feature type="region of interest" description="Disordered" evidence="2">
    <location>
        <begin position="544"/>
        <end position="594"/>
    </location>
</feature>
<feature type="region of interest" description="Disordered" evidence="2">
    <location>
        <begin position="402"/>
        <end position="422"/>
    </location>
</feature>
<feature type="transmembrane region" description="Helical" evidence="3">
    <location>
        <begin position="92"/>
        <end position="114"/>
    </location>
</feature>